<evidence type="ECO:0000313" key="3">
    <source>
        <dbReference type="Proteomes" id="UP000777784"/>
    </source>
</evidence>
<dbReference type="InterPro" id="IPR009078">
    <property type="entry name" value="Ferritin-like_SF"/>
</dbReference>
<dbReference type="InterPro" id="IPR003251">
    <property type="entry name" value="Rr_diiron-bd_dom"/>
</dbReference>
<comment type="caution">
    <text evidence="2">The sequence shown here is derived from an EMBL/GenBank/DDBJ whole genome shotgun (WGS) entry which is preliminary data.</text>
</comment>
<dbReference type="EMBL" id="JAHJDP010000042">
    <property type="protein sequence ID" value="MBU2691002.1"/>
    <property type="molecule type" value="Genomic_DNA"/>
</dbReference>
<dbReference type="Proteomes" id="UP000777784">
    <property type="component" value="Unassembled WGS sequence"/>
</dbReference>
<reference evidence="2" key="1">
    <citation type="submission" date="2021-05" db="EMBL/GenBank/DDBJ databases">
        <title>Energy efficiency and biological interactions define the core microbiome of deep oligotrophic groundwater.</title>
        <authorList>
            <person name="Mehrshad M."/>
            <person name="Lopez-Fernandez M."/>
            <person name="Bell E."/>
            <person name="Bernier-Latmani R."/>
            <person name="Bertilsson S."/>
            <person name="Dopson M."/>
        </authorList>
    </citation>
    <scope>NUCLEOTIDE SEQUENCE</scope>
    <source>
        <strain evidence="2">Modern_marine.mb.64</strain>
    </source>
</reference>
<protein>
    <submittedName>
        <fullName evidence="2">Ferritin family protein</fullName>
    </submittedName>
</protein>
<feature type="domain" description="Rubrerythrin diiron-binding" evidence="1">
    <location>
        <begin position="9"/>
        <end position="143"/>
    </location>
</feature>
<proteinExistence type="predicted"/>
<gene>
    <name evidence="2" type="ORF">KJ970_08735</name>
</gene>
<dbReference type="AlphaFoldDB" id="A0A948RXQ7"/>
<sequence length="153" mass="17801">MQSFGSIDEILDFAIAREVEAAKFYQEMSGRVKRDAMKDLFRDFANEERRHKAKLEKVKQGKLLLISAKKIQDLKIAEYTEEIDMSSGAEFNYQQALIVAMQREKNAFKLYSDLAKLADDEGVRNLLLELANEEAKHKLYFETEYDNHILTEN</sequence>
<dbReference type="PANTHER" id="PTHR33531:SF10">
    <property type="entry name" value="BLR7895 PROTEIN"/>
    <property type="match status" value="1"/>
</dbReference>
<dbReference type="Pfam" id="PF02915">
    <property type="entry name" value="Rubrerythrin"/>
    <property type="match status" value="1"/>
</dbReference>
<dbReference type="GO" id="GO:0046872">
    <property type="term" value="F:metal ion binding"/>
    <property type="evidence" value="ECO:0007669"/>
    <property type="project" value="InterPro"/>
</dbReference>
<dbReference type="SUPFAM" id="SSF47240">
    <property type="entry name" value="Ferritin-like"/>
    <property type="match status" value="1"/>
</dbReference>
<evidence type="ECO:0000313" key="2">
    <source>
        <dbReference type="EMBL" id="MBU2691002.1"/>
    </source>
</evidence>
<dbReference type="GO" id="GO:0016491">
    <property type="term" value="F:oxidoreductase activity"/>
    <property type="evidence" value="ECO:0007669"/>
    <property type="project" value="InterPro"/>
</dbReference>
<accession>A0A948RXQ7</accession>
<evidence type="ECO:0000259" key="1">
    <source>
        <dbReference type="Pfam" id="PF02915"/>
    </source>
</evidence>
<dbReference type="PANTHER" id="PTHR33531">
    <property type="entry name" value="RUBRERYTHRIN SUBFAMILY"/>
    <property type="match status" value="1"/>
</dbReference>
<organism evidence="2 3">
    <name type="scientific">Eiseniibacteriota bacterium</name>
    <dbReference type="NCBI Taxonomy" id="2212470"/>
    <lineage>
        <taxon>Bacteria</taxon>
        <taxon>Candidatus Eiseniibacteriota</taxon>
    </lineage>
</organism>
<name>A0A948RXQ7_UNCEI</name>
<dbReference type="Gene3D" id="1.20.1260.10">
    <property type="match status" value="1"/>
</dbReference>
<dbReference type="CDD" id="cd01045">
    <property type="entry name" value="Ferritin_like_AB"/>
    <property type="match status" value="1"/>
</dbReference>
<dbReference type="InterPro" id="IPR012347">
    <property type="entry name" value="Ferritin-like"/>
</dbReference>